<reference evidence="8 9" key="1">
    <citation type="submission" date="2023-11" db="EMBL/GenBank/DDBJ databases">
        <title>Draft genome of Azohydromonas lata strain H1 (DSM1123), a polyhydroxyalkanoate producer.</title>
        <authorList>
            <person name="Traversa D."/>
            <person name="D'Addabbo P."/>
            <person name="Pazzani C."/>
            <person name="Manzari C."/>
            <person name="Chiara M."/>
            <person name="Scrascia M."/>
        </authorList>
    </citation>
    <scope>NUCLEOTIDE SEQUENCE [LARGE SCALE GENOMIC DNA]</scope>
    <source>
        <strain evidence="8 9">H1</strain>
    </source>
</reference>
<dbReference type="InterPro" id="IPR002524">
    <property type="entry name" value="Cation_efflux"/>
</dbReference>
<evidence type="ECO:0000313" key="8">
    <source>
        <dbReference type="EMBL" id="MDZ5458773.1"/>
    </source>
</evidence>
<proteinExistence type="predicted"/>
<dbReference type="SUPFAM" id="SSF161111">
    <property type="entry name" value="Cation efflux protein transmembrane domain-like"/>
    <property type="match status" value="1"/>
</dbReference>
<dbReference type="InterPro" id="IPR058533">
    <property type="entry name" value="Cation_efflux_TM"/>
</dbReference>
<feature type="domain" description="Cation efflux protein transmembrane" evidence="7">
    <location>
        <begin position="11"/>
        <end position="215"/>
    </location>
</feature>
<keyword evidence="3 6" id="KW-0812">Transmembrane</keyword>
<evidence type="ECO:0000256" key="2">
    <source>
        <dbReference type="ARBA" id="ARBA00022448"/>
    </source>
</evidence>
<feature type="transmembrane region" description="Helical" evidence="6">
    <location>
        <begin position="165"/>
        <end position="184"/>
    </location>
</feature>
<keyword evidence="9" id="KW-1185">Reference proteome</keyword>
<evidence type="ECO:0000259" key="7">
    <source>
        <dbReference type="Pfam" id="PF01545"/>
    </source>
</evidence>
<dbReference type="PANTHER" id="PTHR13414">
    <property type="entry name" value="HUEL-CATION TRANSPORTER"/>
    <property type="match status" value="1"/>
</dbReference>
<dbReference type="InterPro" id="IPR040177">
    <property type="entry name" value="SLC30A9"/>
</dbReference>
<evidence type="ECO:0000256" key="1">
    <source>
        <dbReference type="ARBA" id="ARBA00004141"/>
    </source>
</evidence>
<dbReference type="InterPro" id="IPR027469">
    <property type="entry name" value="Cation_efflux_TMD_sf"/>
</dbReference>
<dbReference type="Pfam" id="PF01545">
    <property type="entry name" value="Cation_efflux"/>
    <property type="match status" value="1"/>
</dbReference>
<keyword evidence="2" id="KW-0813">Transport</keyword>
<keyword evidence="5 6" id="KW-0472">Membrane</keyword>
<comment type="caution">
    <text evidence="8">The sequence shown here is derived from an EMBL/GenBank/DDBJ whole genome shotgun (WGS) entry which is preliminary data.</text>
</comment>
<name>A0ABU5IHZ2_9BURK</name>
<evidence type="ECO:0000256" key="5">
    <source>
        <dbReference type="ARBA" id="ARBA00023136"/>
    </source>
</evidence>
<dbReference type="SUPFAM" id="SSF160240">
    <property type="entry name" value="Cation efflux protein cytoplasmic domain-like"/>
    <property type="match status" value="1"/>
</dbReference>
<dbReference type="Gene3D" id="3.30.70.1350">
    <property type="entry name" value="Cation efflux protein, cytoplasmic domain"/>
    <property type="match status" value="1"/>
</dbReference>
<dbReference type="RefSeq" id="WP_322466765.1">
    <property type="nucleotide sequence ID" value="NZ_JAXOJX010000034.1"/>
</dbReference>
<dbReference type="Proteomes" id="UP001293718">
    <property type="component" value="Unassembled WGS sequence"/>
</dbReference>
<feature type="transmembrane region" description="Helical" evidence="6">
    <location>
        <begin position="114"/>
        <end position="132"/>
    </location>
</feature>
<feature type="transmembrane region" description="Helical" evidence="6">
    <location>
        <begin position="6"/>
        <end position="25"/>
    </location>
</feature>
<dbReference type="Gene3D" id="1.20.1510.10">
    <property type="entry name" value="Cation efflux protein transmembrane domain"/>
    <property type="match status" value="1"/>
</dbReference>
<dbReference type="InterPro" id="IPR036837">
    <property type="entry name" value="Cation_efflux_CTD_sf"/>
</dbReference>
<dbReference type="EMBL" id="JAXOJX010000034">
    <property type="protein sequence ID" value="MDZ5458773.1"/>
    <property type="molecule type" value="Genomic_DNA"/>
</dbReference>
<evidence type="ECO:0000313" key="9">
    <source>
        <dbReference type="Proteomes" id="UP001293718"/>
    </source>
</evidence>
<accession>A0ABU5IHZ2</accession>
<sequence length="317" mass="33543">MAESRAAIYGAIGANVAIAVTKFVVAGITGSSAMLSEGIHSAVDTGNGVLLLVGTKLSERPPSPEHPFGHGKELYFWSLIVAVLIFGIGGGVSLFEGIQHIRHPEPMTDVRWNLIVLGAAVLFEGASFLVALRQFRRENSGRPFWQALRSSKDPTTYTVMAEDSAALLGLLVAFVGIGTSQWLHEPALDGAASAVIGLILAGVAILLVRESRGLLIGEGIRATTAHDIRALALAQPGVREAGWPLSMYIGRDEVLLTLELVFDEDVPVQQAAAATAALRRDVQARFPVIKRISVQPVTALAVKAPTPEDMPAPVAPL</sequence>
<evidence type="ECO:0000256" key="6">
    <source>
        <dbReference type="SAM" id="Phobius"/>
    </source>
</evidence>
<organism evidence="8 9">
    <name type="scientific">Azohydromonas lata</name>
    <dbReference type="NCBI Taxonomy" id="45677"/>
    <lineage>
        <taxon>Bacteria</taxon>
        <taxon>Pseudomonadati</taxon>
        <taxon>Pseudomonadota</taxon>
        <taxon>Betaproteobacteria</taxon>
        <taxon>Burkholderiales</taxon>
        <taxon>Sphaerotilaceae</taxon>
        <taxon>Azohydromonas</taxon>
    </lineage>
</organism>
<evidence type="ECO:0000256" key="3">
    <source>
        <dbReference type="ARBA" id="ARBA00022692"/>
    </source>
</evidence>
<comment type="subcellular location">
    <subcellularLocation>
        <location evidence="1">Membrane</location>
        <topology evidence="1">Multi-pass membrane protein</topology>
    </subcellularLocation>
</comment>
<protein>
    <submittedName>
        <fullName evidence="8">Cation diffusion facilitator family transporter</fullName>
    </submittedName>
</protein>
<gene>
    <name evidence="8" type="ORF">SM757_19515</name>
</gene>
<feature type="transmembrane region" description="Helical" evidence="6">
    <location>
        <begin position="190"/>
        <end position="208"/>
    </location>
</feature>
<feature type="transmembrane region" description="Helical" evidence="6">
    <location>
        <begin position="74"/>
        <end position="94"/>
    </location>
</feature>
<dbReference type="NCBIfam" id="TIGR01297">
    <property type="entry name" value="CDF"/>
    <property type="match status" value="1"/>
</dbReference>
<keyword evidence="4 6" id="KW-1133">Transmembrane helix</keyword>
<evidence type="ECO:0000256" key="4">
    <source>
        <dbReference type="ARBA" id="ARBA00022989"/>
    </source>
</evidence>
<dbReference type="PANTHER" id="PTHR13414:SF9">
    <property type="entry name" value="PROTON-COUPLED ZINC ANTIPORTER SLC30A9, MITOCHONDRIAL"/>
    <property type="match status" value="1"/>
</dbReference>